<dbReference type="SUPFAM" id="SSF46785">
    <property type="entry name" value="Winged helix' DNA-binding domain"/>
    <property type="match status" value="1"/>
</dbReference>
<feature type="active site" description="For autocatalytic cleavage activity" evidence="12">
    <location>
        <position position="149"/>
    </location>
</feature>
<proteinExistence type="inferred from homology"/>
<evidence type="ECO:0000256" key="10">
    <source>
        <dbReference type="ARBA" id="ARBA00023204"/>
    </source>
</evidence>
<dbReference type="HOGENOM" id="CLU_066192_45_1_9"/>
<keyword evidence="5 12" id="KW-0378">Hydrolase</keyword>
<keyword evidence="4 12" id="KW-0227">DNA damage</keyword>
<dbReference type="InterPro" id="IPR036388">
    <property type="entry name" value="WH-like_DNA-bd_sf"/>
</dbReference>
<dbReference type="GO" id="GO:0045892">
    <property type="term" value="P:negative regulation of DNA-templated transcription"/>
    <property type="evidence" value="ECO:0007669"/>
    <property type="project" value="UniProtKB-UniRule"/>
</dbReference>
<dbReference type="GO" id="GO:0006281">
    <property type="term" value="P:DNA repair"/>
    <property type="evidence" value="ECO:0007669"/>
    <property type="project" value="UniProtKB-UniRule"/>
</dbReference>
<dbReference type="EMBL" id="AEVN01000007">
    <property type="protein sequence ID" value="EFY05776.1"/>
    <property type="molecule type" value="Genomic_DNA"/>
</dbReference>
<comment type="subunit">
    <text evidence="12">Homodimer.</text>
</comment>
<evidence type="ECO:0000313" key="17">
    <source>
        <dbReference type="Proteomes" id="UP000004923"/>
    </source>
</evidence>
<keyword evidence="6 12" id="KW-0068">Autocatalytic cleavage</keyword>
<evidence type="ECO:0000256" key="6">
    <source>
        <dbReference type="ARBA" id="ARBA00022813"/>
    </source>
</evidence>
<sequence length="227" mass="25372">MIGGSKMGRRKALPPDFDGNYTEDMLSERQRNILKFVRTFINHKGYPPAVREIGAAVGLSSSASVHNHLKKLQEYGFIQRDAAKPRALELMSESDAWRNKLLVPVPLVGKVTAGVPILAVENIEETYPIPRDLIGCDDDVFMLSVCGDSMINAGILDHDYIIARKQNFANNGDIVVALIDGEETTVKRYFRELRSVRLQPENDKYEPIVGSDNIKVLGKVISVFRML</sequence>
<dbReference type="InterPro" id="IPR015927">
    <property type="entry name" value="Peptidase_S24_S26A/B/C"/>
</dbReference>
<dbReference type="MEROPS" id="S24.001"/>
<evidence type="ECO:0000256" key="9">
    <source>
        <dbReference type="ARBA" id="ARBA00023163"/>
    </source>
</evidence>
<keyword evidence="7 12" id="KW-0805">Transcription regulation</keyword>
<dbReference type="Gene3D" id="1.10.10.10">
    <property type="entry name" value="Winged helix-like DNA-binding domain superfamily/Winged helix DNA-binding domain"/>
    <property type="match status" value="1"/>
</dbReference>
<dbReference type="GO" id="GO:0006260">
    <property type="term" value="P:DNA replication"/>
    <property type="evidence" value="ECO:0007669"/>
    <property type="project" value="UniProtKB-UniRule"/>
</dbReference>
<dbReference type="CDD" id="cd06529">
    <property type="entry name" value="S24_LexA-like"/>
    <property type="match status" value="1"/>
</dbReference>
<keyword evidence="11 12" id="KW-0742">SOS response</keyword>
<evidence type="ECO:0000256" key="1">
    <source>
        <dbReference type="ARBA" id="ARBA00007484"/>
    </source>
</evidence>
<dbReference type="GO" id="GO:0003677">
    <property type="term" value="F:DNA binding"/>
    <property type="evidence" value="ECO:0007669"/>
    <property type="project" value="UniProtKB-UniRule"/>
</dbReference>
<feature type="DNA-binding region" description="H-T-H motif" evidence="12">
    <location>
        <begin position="50"/>
        <end position="70"/>
    </location>
</feature>
<comment type="caution">
    <text evidence="16">The sequence shown here is derived from an EMBL/GenBank/DDBJ whole genome shotgun (WGS) entry which is preliminary data.</text>
</comment>
<evidence type="ECO:0000256" key="7">
    <source>
        <dbReference type="ARBA" id="ARBA00023015"/>
    </source>
</evidence>
<evidence type="ECO:0000259" key="15">
    <source>
        <dbReference type="Pfam" id="PF01726"/>
    </source>
</evidence>
<dbReference type="PANTHER" id="PTHR33516">
    <property type="entry name" value="LEXA REPRESSOR"/>
    <property type="match status" value="1"/>
</dbReference>
<keyword evidence="2 12" id="KW-0678">Repressor</keyword>
<dbReference type="InterPro" id="IPR050077">
    <property type="entry name" value="LexA_repressor"/>
</dbReference>
<evidence type="ECO:0000259" key="14">
    <source>
        <dbReference type="Pfam" id="PF00717"/>
    </source>
</evidence>
<keyword evidence="10 12" id="KW-0234">DNA repair</keyword>
<keyword evidence="8 12" id="KW-0238">DNA-binding</keyword>
<comment type="catalytic activity">
    <reaction evidence="12">
        <text>Hydrolysis of Ala-|-Gly bond in repressor LexA.</text>
        <dbReference type="EC" id="3.4.21.88"/>
    </reaction>
</comment>
<keyword evidence="9 12" id="KW-0804">Transcription</keyword>
<dbReference type="FunFam" id="2.10.109.10:FF:000001">
    <property type="entry name" value="LexA repressor"/>
    <property type="match status" value="1"/>
</dbReference>
<evidence type="ECO:0000256" key="2">
    <source>
        <dbReference type="ARBA" id="ARBA00022491"/>
    </source>
</evidence>
<dbReference type="PANTHER" id="PTHR33516:SF2">
    <property type="entry name" value="LEXA REPRESSOR-RELATED"/>
    <property type="match status" value="1"/>
</dbReference>
<dbReference type="PRINTS" id="PR00726">
    <property type="entry name" value="LEXASERPTASE"/>
</dbReference>
<comment type="function">
    <text evidence="12">Represses a number of genes involved in the response to DNA damage (SOS response), including recA and lexA. In the presence of single-stranded DNA, RecA interacts with LexA causing an autocatalytic cleavage which disrupts the DNA-binding part of LexA, leading to derepression of the SOS regulon and eventually DNA repair.</text>
</comment>
<dbReference type="Proteomes" id="UP000004923">
    <property type="component" value="Unassembled WGS sequence"/>
</dbReference>
<evidence type="ECO:0000256" key="8">
    <source>
        <dbReference type="ARBA" id="ARBA00023125"/>
    </source>
</evidence>
<dbReference type="SUPFAM" id="SSF51306">
    <property type="entry name" value="LexA/Signal peptidase"/>
    <property type="match status" value="1"/>
</dbReference>
<protein>
    <recommendedName>
        <fullName evidence="12">LexA repressor</fullName>
        <ecNumber evidence="12">3.4.21.88</ecNumber>
    </recommendedName>
</protein>
<dbReference type="AlphaFoldDB" id="E8LBK4"/>
<feature type="site" description="Cleavage; by autolysis" evidence="12">
    <location>
        <begin position="113"/>
        <end position="114"/>
    </location>
</feature>
<dbReference type="eggNOG" id="COG1974">
    <property type="taxonomic scope" value="Bacteria"/>
</dbReference>
<evidence type="ECO:0000256" key="11">
    <source>
        <dbReference type="ARBA" id="ARBA00023236"/>
    </source>
</evidence>
<dbReference type="InterPro" id="IPR036390">
    <property type="entry name" value="WH_DNA-bd_sf"/>
</dbReference>
<dbReference type="Pfam" id="PF00717">
    <property type="entry name" value="Peptidase_S24"/>
    <property type="match status" value="1"/>
</dbReference>
<feature type="domain" description="Peptidase S24/S26A/S26B/S26C" evidence="14">
    <location>
        <begin position="106"/>
        <end position="221"/>
    </location>
</feature>
<dbReference type="InterPro" id="IPR006197">
    <property type="entry name" value="Peptidase_S24_LexA"/>
</dbReference>
<comment type="similarity">
    <text evidence="1 12 13">Belongs to the peptidase S24 family.</text>
</comment>
<evidence type="ECO:0000256" key="12">
    <source>
        <dbReference type="HAMAP-Rule" id="MF_00015"/>
    </source>
</evidence>
<evidence type="ECO:0000256" key="13">
    <source>
        <dbReference type="RuleBase" id="RU003991"/>
    </source>
</evidence>
<dbReference type="InterPro" id="IPR039418">
    <property type="entry name" value="LexA-like"/>
</dbReference>
<organism evidence="16 17">
    <name type="scientific">Phascolarctobacterium succinatutens YIT 12067</name>
    <dbReference type="NCBI Taxonomy" id="626939"/>
    <lineage>
        <taxon>Bacteria</taxon>
        <taxon>Bacillati</taxon>
        <taxon>Bacillota</taxon>
        <taxon>Negativicutes</taxon>
        <taxon>Acidaminococcales</taxon>
        <taxon>Acidaminococcaceae</taxon>
        <taxon>Phascolarctobacterium</taxon>
    </lineage>
</organism>
<gene>
    <name evidence="12 16" type="primary">lexA</name>
    <name evidence="16" type="ORF">HMPREF9443_00215</name>
</gene>
<dbReference type="InterPro" id="IPR006199">
    <property type="entry name" value="LexA_DNA-bd_dom"/>
</dbReference>
<dbReference type="GO" id="GO:0006508">
    <property type="term" value="P:proteolysis"/>
    <property type="evidence" value="ECO:0007669"/>
    <property type="project" value="InterPro"/>
</dbReference>
<reference evidence="16 17" key="1">
    <citation type="submission" date="2011-01" db="EMBL/GenBank/DDBJ databases">
        <authorList>
            <person name="Weinstock G."/>
            <person name="Sodergren E."/>
            <person name="Clifton S."/>
            <person name="Fulton L."/>
            <person name="Fulton B."/>
            <person name="Courtney L."/>
            <person name="Fronick C."/>
            <person name="Harrison M."/>
            <person name="Strong C."/>
            <person name="Farmer C."/>
            <person name="Delahaunty K."/>
            <person name="Markovic C."/>
            <person name="Hall O."/>
            <person name="Minx P."/>
            <person name="Tomlinson C."/>
            <person name="Mitreva M."/>
            <person name="Hou S."/>
            <person name="Chen J."/>
            <person name="Wollam A."/>
            <person name="Pepin K.H."/>
            <person name="Johnson M."/>
            <person name="Bhonagiri V."/>
            <person name="Zhang X."/>
            <person name="Suruliraj S."/>
            <person name="Warren W."/>
            <person name="Chinwalla A."/>
            <person name="Mardis E.R."/>
            <person name="Wilson R.K."/>
        </authorList>
    </citation>
    <scope>NUCLEOTIDE SEQUENCE [LARGE SCALE GENOMIC DNA]</scope>
    <source>
        <strain evidence="16 17">YIT 12067</strain>
    </source>
</reference>
<dbReference type="InterPro" id="IPR036286">
    <property type="entry name" value="LexA/Signal_pep-like_sf"/>
</dbReference>
<dbReference type="EC" id="3.4.21.88" evidence="12"/>
<keyword evidence="17" id="KW-1185">Reference proteome</keyword>
<accession>E8LBK4</accession>
<dbReference type="Pfam" id="PF01726">
    <property type="entry name" value="LexA_DNA_bind"/>
    <property type="match status" value="1"/>
</dbReference>
<keyword evidence="3 12" id="KW-0235">DNA replication</keyword>
<evidence type="ECO:0000256" key="5">
    <source>
        <dbReference type="ARBA" id="ARBA00022801"/>
    </source>
</evidence>
<name>E8LBK4_9FIRM</name>
<feature type="active site" description="For autocatalytic cleavage activity" evidence="12">
    <location>
        <position position="187"/>
    </location>
</feature>
<dbReference type="NCBIfam" id="TIGR00498">
    <property type="entry name" value="lexA"/>
    <property type="match status" value="1"/>
</dbReference>
<evidence type="ECO:0000256" key="4">
    <source>
        <dbReference type="ARBA" id="ARBA00022763"/>
    </source>
</evidence>
<evidence type="ECO:0000313" key="16">
    <source>
        <dbReference type="EMBL" id="EFY05776.1"/>
    </source>
</evidence>
<dbReference type="GO" id="GO:0009432">
    <property type="term" value="P:SOS response"/>
    <property type="evidence" value="ECO:0007669"/>
    <property type="project" value="UniProtKB-UniRule"/>
</dbReference>
<feature type="domain" description="LexA repressor DNA-binding" evidence="15">
    <location>
        <begin position="25"/>
        <end position="87"/>
    </location>
</feature>
<dbReference type="GO" id="GO:0004252">
    <property type="term" value="F:serine-type endopeptidase activity"/>
    <property type="evidence" value="ECO:0007669"/>
    <property type="project" value="UniProtKB-UniRule"/>
</dbReference>
<dbReference type="HAMAP" id="MF_00015">
    <property type="entry name" value="LexA"/>
    <property type="match status" value="1"/>
</dbReference>
<dbReference type="InterPro" id="IPR006200">
    <property type="entry name" value="LexA"/>
</dbReference>
<evidence type="ECO:0000256" key="3">
    <source>
        <dbReference type="ARBA" id="ARBA00022705"/>
    </source>
</evidence>
<dbReference type="Gene3D" id="2.10.109.10">
    <property type="entry name" value="Umud Fragment, subunit A"/>
    <property type="match status" value="1"/>
</dbReference>